<keyword evidence="5 8" id="KW-0521">NADP</keyword>
<comment type="function">
    <text evidence="7 8">Key enzyme in folate metabolism. Catalyzes an essential reaction for de novo glycine and purine synthesis, and for DNA precursor synthesis.</text>
</comment>
<evidence type="ECO:0000256" key="4">
    <source>
        <dbReference type="ARBA" id="ARBA00022563"/>
    </source>
</evidence>
<evidence type="ECO:0000256" key="3">
    <source>
        <dbReference type="ARBA" id="ARBA00012856"/>
    </source>
</evidence>
<dbReference type="Proteomes" id="UP000194420">
    <property type="component" value="Unassembled WGS sequence"/>
</dbReference>
<dbReference type="Pfam" id="PF00186">
    <property type="entry name" value="DHFR_1"/>
    <property type="match status" value="1"/>
</dbReference>
<evidence type="ECO:0000256" key="6">
    <source>
        <dbReference type="ARBA" id="ARBA00023002"/>
    </source>
</evidence>
<evidence type="ECO:0000256" key="1">
    <source>
        <dbReference type="ARBA" id="ARBA00004903"/>
    </source>
</evidence>
<name>A0A1Y6F2P3_9SPHN</name>
<evidence type="ECO:0000313" key="12">
    <source>
        <dbReference type="Proteomes" id="UP000194420"/>
    </source>
</evidence>
<keyword evidence="6 8" id="KW-0560">Oxidoreductase</keyword>
<dbReference type="CDD" id="cd00209">
    <property type="entry name" value="DHFR"/>
    <property type="match status" value="1"/>
</dbReference>
<proteinExistence type="inferred from homology"/>
<dbReference type="SUPFAM" id="SSF53597">
    <property type="entry name" value="Dihydrofolate reductase-like"/>
    <property type="match status" value="1"/>
</dbReference>
<comment type="similarity">
    <text evidence="2 8 9">Belongs to the dihydrofolate reductase family.</text>
</comment>
<dbReference type="PRINTS" id="PR00070">
    <property type="entry name" value="DHFR"/>
</dbReference>
<evidence type="ECO:0000256" key="9">
    <source>
        <dbReference type="RuleBase" id="RU004474"/>
    </source>
</evidence>
<evidence type="ECO:0000256" key="8">
    <source>
        <dbReference type="PIRNR" id="PIRNR000194"/>
    </source>
</evidence>
<dbReference type="RefSeq" id="WP_086437288.1">
    <property type="nucleotide sequence ID" value="NZ_FXWG01000002.1"/>
</dbReference>
<organism evidence="11 12">
    <name type="scientific">Altererythrobacter xiamenensis</name>
    <dbReference type="NCBI Taxonomy" id="1316679"/>
    <lineage>
        <taxon>Bacteria</taxon>
        <taxon>Pseudomonadati</taxon>
        <taxon>Pseudomonadota</taxon>
        <taxon>Alphaproteobacteria</taxon>
        <taxon>Sphingomonadales</taxon>
        <taxon>Erythrobacteraceae</taxon>
        <taxon>Altererythrobacter</taxon>
    </lineage>
</organism>
<dbReference type="PANTHER" id="PTHR48069">
    <property type="entry name" value="DIHYDROFOLATE REDUCTASE"/>
    <property type="match status" value="1"/>
</dbReference>
<dbReference type="EMBL" id="FXWG01000002">
    <property type="protein sequence ID" value="SMQ69124.1"/>
    <property type="molecule type" value="Genomic_DNA"/>
</dbReference>
<dbReference type="GO" id="GO:0046654">
    <property type="term" value="P:tetrahydrofolate biosynthetic process"/>
    <property type="evidence" value="ECO:0007669"/>
    <property type="project" value="UniProtKB-UniPathway"/>
</dbReference>
<feature type="domain" description="DHFR" evidence="10">
    <location>
        <begin position="5"/>
        <end position="169"/>
    </location>
</feature>
<dbReference type="GO" id="GO:0005829">
    <property type="term" value="C:cytosol"/>
    <property type="evidence" value="ECO:0007669"/>
    <property type="project" value="TreeGrafter"/>
</dbReference>
<dbReference type="PANTHER" id="PTHR48069:SF3">
    <property type="entry name" value="DIHYDROFOLATE REDUCTASE"/>
    <property type="match status" value="1"/>
</dbReference>
<dbReference type="Gene3D" id="3.40.430.10">
    <property type="entry name" value="Dihydrofolate Reductase, subunit A"/>
    <property type="match status" value="1"/>
</dbReference>
<keyword evidence="12" id="KW-1185">Reference proteome</keyword>
<comment type="catalytic activity">
    <reaction evidence="8">
        <text>(6S)-5,6,7,8-tetrahydrofolate + NADP(+) = 7,8-dihydrofolate + NADPH + H(+)</text>
        <dbReference type="Rhea" id="RHEA:15009"/>
        <dbReference type="ChEBI" id="CHEBI:15378"/>
        <dbReference type="ChEBI" id="CHEBI:57451"/>
        <dbReference type="ChEBI" id="CHEBI:57453"/>
        <dbReference type="ChEBI" id="CHEBI:57783"/>
        <dbReference type="ChEBI" id="CHEBI:58349"/>
        <dbReference type="EC" id="1.5.1.3"/>
    </reaction>
</comment>
<sequence>MPEKGLFLIYARAANGAIGKNGQLPWHLPADLKHFKAMTMGPEGEGLPMIMGRKTFESLPGLLPGRRHIVLTRRERWDSTGAEVVRSVPEAIALARRDDPDTQIAVVGGAAIYDVFLDRAERVELTEVHAEFDGDTFMPELGAEWEVAAREEHPAKGDRPAYSFVTYTRCEVAV</sequence>
<dbReference type="EC" id="1.5.1.3" evidence="3 8"/>
<comment type="pathway">
    <text evidence="1 8">Cofactor biosynthesis; tetrahydrofolate biosynthesis; 5,6,7,8-tetrahydrofolate from 7,8-dihydrofolate: step 1/1.</text>
</comment>
<dbReference type="GO" id="GO:0004146">
    <property type="term" value="F:dihydrofolate reductase activity"/>
    <property type="evidence" value="ECO:0007669"/>
    <property type="project" value="UniProtKB-EC"/>
</dbReference>
<dbReference type="GO" id="GO:0006730">
    <property type="term" value="P:one-carbon metabolic process"/>
    <property type="evidence" value="ECO:0007669"/>
    <property type="project" value="UniProtKB-KW"/>
</dbReference>
<dbReference type="InterPro" id="IPR017925">
    <property type="entry name" value="DHFR_CS"/>
</dbReference>
<reference evidence="12" key="1">
    <citation type="submission" date="2017-04" db="EMBL/GenBank/DDBJ databases">
        <authorList>
            <person name="Varghese N."/>
            <person name="Submissions S."/>
        </authorList>
    </citation>
    <scope>NUCLEOTIDE SEQUENCE [LARGE SCALE GENOMIC DNA]</scope>
</reference>
<dbReference type="GO" id="GO:0046655">
    <property type="term" value="P:folic acid metabolic process"/>
    <property type="evidence" value="ECO:0007669"/>
    <property type="project" value="TreeGrafter"/>
</dbReference>
<dbReference type="InterPro" id="IPR001796">
    <property type="entry name" value="DHFR_dom"/>
</dbReference>
<evidence type="ECO:0000259" key="10">
    <source>
        <dbReference type="PROSITE" id="PS51330"/>
    </source>
</evidence>
<dbReference type="UniPathway" id="UPA00077">
    <property type="reaction ID" value="UER00158"/>
</dbReference>
<accession>A0A1Y6F2P3</accession>
<dbReference type="GO" id="GO:0046452">
    <property type="term" value="P:dihydrofolate metabolic process"/>
    <property type="evidence" value="ECO:0007669"/>
    <property type="project" value="TreeGrafter"/>
</dbReference>
<keyword evidence="4 8" id="KW-0554">One-carbon metabolism</keyword>
<evidence type="ECO:0000256" key="7">
    <source>
        <dbReference type="ARBA" id="ARBA00025067"/>
    </source>
</evidence>
<dbReference type="InterPro" id="IPR012259">
    <property type="entry name" value="DHFR"/>
</dbReference>
<dbReference type="GO" id="GO:0050661">
    <property type="term" value="F:NADP binding"/>
    <property type="evidence" value="ECO:0007669"/>
    <property type="project" value="InterPro"/>
</dbReference>
<dbReference type="InterPro" id="IPR024072">
    <property type="entry name" value="DHFR-like_dom_sf"/>
</dbReference>
<dbReference type="AlphaFoldDB" id="A0A1Y6F2P3"/>
<gene>
    <name evidence="11" type="ORF">SAMN06297468_1358</name>
</gene>
<evidence type="ECO:0000256" key="2">
    <source>
        <dbReference type="ARBA" id="ARBA00009539"/>
    </source>
</evidence>
<dbReference type="PROSITE" id="PS51330">
    <property type="entry name" value="DHFR_2"/>
    <property type="match status" value="1"/>
</dbReference>
<dbReference type="OrthoDB" id="9804315at2"/>
<evidence type="ECO:0000256" key="5">
    <source>
        <dbReference type="ARBA" id="ARBA00022857"/>
    </source>
</evidence>
<dbReference type="PIRSF" id="PIRSF000194">
    <property type="entry name" value="DHFR"/>
    <property type="match status" value="1"/>
</dbReference>
<dbReference type="PROSITE" id="PS00075">
    <property type="entry name" value="DHFR_1"/>
    <property type="match status" value="1"/>
</dbReference>
<protein>
    <recommendedName>
        <fullName evidence="3 8">Dihydrofolate reductase</fullName>
        <ecNumber evidence="3 8">1.5.1.3</ecNumber>
    </recommendedName>
</protein>
<evidence type="ECO:0000313" key="11">
    <source>
        <dbReference type="EMBL" id="SMQ69124.1"/>
    </source>
</evidence>